<evidence type="ECO:0000313" key="3">
    <source>
        <dbReference type="Proteomes" id="UP000179005"/>
    </source>
</evidence>
<dbReference type="STRING" id="1802619.A2797_01885"/>
<comment type="caution">
    <text evidence="2">The sequence shown here is derived from an EMBL/GenBank/DDBJ whole genome shotgun (WGS) entry which is preliminary data.</text>
</comment>
<evidence type="ECO:0000313" key="2">
    <source>
        <dbReference type="EMBL" id="OGC56100.1"/>
    </source>
</evidence>
<dbReference type="Proteomes" id="UP000179005">
    <property type="component" value="Unassembled WGS sequence"/>
</dbReference>
<proteinExistence type="predicted"/>
<dbReference type="AlphaFoldDB" id="A0A1F4VGN1"/>
<evidence type="ECO:0008006" key="4">
    <source>
        <dbReference type="Google" id="ProtNLM"/>
    </source>
</evidence>
<name>A0A1F4VGN1_UNCKA</name>
<feature type="region of interest" description="Disordered" evidence="1">
    <location>
        <begin position="16"/>
        <end position="59"/>
    </location>
</feature>
<gene>
    <name evidence="2" type="ORF">A2797_01885</name>
</gene>
<accession>A0A1F4VGN1</accession>
<protein>
    <recommendedName>
        <fullName evidence="4">Rubredoxin-like domain-containing protein</fullName>
    </recommendedName>
</protein>
<evidence type="ECO:0000256" key="1">
    <source>
        <dbReference type="SAM" id="MobiDB-lite"/>
    </source>
</evidence>
<sequence length="59" mass="6208">MDLEEKEEKLNTCADCGYEGTEGPGEGTCPECGGEMVAPKDGSEDESLSEEGMGEEEGM</sequence>
<dbReference type="EMBL" id="MEVC01000003">
    <property type="protein sequence ID" value="OGC56100.1"/>
    <property type="molecule type" value="Genomic_DNA"/>
</dbReference>
<feature type="compositionally biased region" description="Acidic residues" evidence="1">
    <location>
        <begin position="43"/>
        <end position="59"/>
    </location>
</feature>
<organism evidence="2 3">
    <name type="scientific">candidate division WWE3 bacterium RIFCSPHIGHO2_01_FULL_48_15</name>
    <dbReference type="NCBI Taxonomy" id="1802619"/>
    <lineage>
        <taxon>Bacteria</taxon>
        <taxon>Katanobacteria</taxon>
    </lineage>
</organism>
<reference evidence="2 3" key="1">
    <citation type="journal article" date="2016" name="Nat. Commun.">
        <title>Thousands of microbial genomes shed light on interconnected biogeochemical processes in an aquifer system.</title>
        <authorList>
            <person name="Anantharaman K."/>
            <person name="Brown C.T."/>
            <person name="Hug L.A."/>
            <person name="Sharon I."/>
            <person name="Castelle C.J."/>
            <person name="Probst A.J."/>
            <person name="Thomas B.C."/>
            <person name="Singh A."/>
            <person name="Wilkins M.J."/>
            <person name="Karaoz U."/>
            <person name="Brodie E.L."/>
            <person name="Williams K.H."/>
            <person name="Hubbard S.S."/>
            <person name="Banfield J.F."/>
        </authorList>
    </citation>
    <scope>NUCLEOTIDE SEQUENCE [LARGE SCALE GENOMIC DNA]</scope>
</reference>